<sequence length="82" mass="9258">MFALGVPAFASLYSYGLGQVYMTISFRRGLFGRQNKRRFRSFLSFCPAWILSFLLLIEVGMYEGKTAAAAASKIKNDHSLHM</sequence>
<name>A0A150M493_9BACL</name>
<proteinExistence type="predicted"/>
<keyword evidence="1" id="KW-1133">Transmembrane helix</keyword>
<evidence type="ECO:0000313" key="2">
    <source>
        <dbReference type="EMBL" id="KYD19042.1"/>
    </source>
</evidence>
<dbReference type="Proteomes" id="UP000075455">
    <property type="component" value="Unassembled WGS sequence"/>
</dbReference>
<comment type="caution">
    <text evidence="2">The sequence shown here is derived from an EMBL/GenBank/DDBJ whole genome shotgun (WGS) entry which is preliminary data.</text>
</comment>
<dbReference type="PATRIC" id="fig|81408.3.peg.1392"/>
<organism evidence="2 3">
    <name type="scientific">Saccharococcus caldoxylosilyticus</name>
    <dbReference type="NCBI Taxonomy" id="81408"/>
    <lineage>
        <taxon>Bacteria</taxon>
        <taxon>Bacillati</taxon>
        <taxon>Bacillota</taxon>
        <taxon>Bacilli</taxon>
        <taxon>Bacillales</taxon>
        <taxon>Anoxybacillaceae</taxon>
        <taxon>Saccharococcus</taxon>
    </lineage>
</organism>
<gene>
    <name evidence="2" type="ORF">B4119_3872</name>
</gene>
<keyword evidence="1" id="KW-0812">Transmembrane</keyword>
<keyword evidence="1" id="KW-0472">Membrane</keyword>
<reference evidence="2 3" key="1">
    <citation type="submission" date="2016-01" db="EMBL/GenBank/DDBJ databases">
        <title>Draft Genome Sequences of Seven Thermophilic Sporeformers Isolated from Foods.</title>
        <authorList>
            <person name="Berendsen E.M."/>
            <person name="Wells-Bennik M.H."/>
            <person name="Krawcyk A.O."/>
            <person name="De Jong A."/>
            <person name="Holsappel S."/>
            <person name="Eijlander R.T."/>
            <person name="Kuipers O.P."/>
        </authorList>
    </citation>
    <scope>NUCLEOTIDE SEQUENCE [LARGE SCALE GENOMIC DNA]</scope>
    <source>
        <strain evidence="2 3">B4119</strain>
    </source>
</reference>
<dbReference type="STRING" id="81408.B4119_3872"/>
<dbReference type="AlphaFoldDB" id="A0A150M493"/>
<protein>
    <submittedName>
        <fullName evidence="2">Uncharacterized protein</fullName>
    </submittedName>
</protein>
<evidence type="ECO:0000313" key="3">
    <source>
        <dbReference type="Proteomes" id="UP000075455"/>
    </source>
</evidence>
<feature type="transmembrane region" description="Helical" evidence="1">
    <location>
        <begin position="12"/>
        <end position="30"/>
    </location>
</feature>
<evidence type="ECO:0000256" key="1">
    <source>
        <dbReference type="SAM" id="Phobius"/>
    </source>
</evidence>
<accession>A0A150M493</accession>
<dbReference type="EMBL" id="LQYS01000014">
    <property type="protein sequence ID" value="KYD19042.1"/>
    <property type="molecule type" value="Genomic_DNA"/>
</dbReference>
<feature type="transmembrane region" description="Helical" evidence="1">
    <location>
        <begin position="42"/>
        <end position="62"/>
    </location>
</feature>